<dbReference type="SUPFAM" id="SSF49265">
    <property type="entry name" value="Fibronectin type III"/>
    <property type="match status" value="1"/>
</dbReference>
<name>A0A0F9LZI1_9ZZZZ</name>
<dbReference type="AlphaFoldDB" id="A0A0F9LZI1"/>
<evidence type="ECO:0008006" key="2">
    <source>
        <dbReference type="Google" id="ProtNLM"/>
    </source>
</evidence>
<dbReference type="EMBL" id="LAZR01006382">
    <property type="protein sequence ID" value="KKM92516.1"/>
    <property type="molecule type" value="Genomic_DNA"/>
</dbReference>
<organism evidence="1">
    <name type="scientific">marine sediment metagenome</name>
    <dbReference type="NCBI Taxonomy" id="412755"/>
    <lineage>
        <taxon>unclassified sequences</taxon>
        <taxon>metagenomes</taxon>
        <taxon>ecological metagenomes</taxon>
    </lineage>
</organism>
<gene>
    <name evidence="1" type="ORF">LCGC14_1217730</name>
</gene>
<reference evidence="1" key="1">
    <citation type="journal article" date="2015" name="Nature">
        <title>Complex archaea that bridge the gap between prokaryotes and eukaryotes.</title>
        <authorList>
            <person name="Spang A."/>
            <person name="Saw J.H."/>
            <person name="Jorgensen S.L."/>
            <person name="Zaremba-Niedzwiedzka K."/>
            <person name="Martijn J."/>
            <person name="Lind A.E."/>
            <person name="van Eijk R."/>
            <person name="Schleper C."/>
            <person name="Guy L."/>
            <person name="Ettema T.J."/>
        </authorList>
    </citation>
    <scope>NUCLEOTIDE SEQUENCE</scope>
</reference>
<accession>A0A0F9LZI1</accession>
<comment type="caution">
    <text evidence="1">The sequence shown here is derived from an EMBL/GenBank/DDBJ whole genome shotgun (WGS) entry which is preliminary data.</text>
</comment>
<sequence>MSPLVSGHFQMVQTIDGETSFNLTDKYGGSGALLHSNVTGLGTESSDLHYVTGKLTPSGIGESLFRIDTPPSDFSSPILKVRWLVTAGTESEQDFRVTAIQGEFLNGALINQVEIGVWTQPPGDYVDLGIELNTWVIQIVPFNLALVTGRDDLWVKVSMIGSTASNIRVSWVALQATFSYTPPEAPTFKNYANGLTLIDPDPSARAEGTKGSTLYCYRIVPCNALGCGPASEEIIVTDGNATLDATNHICLTWDDVEGATSYEVYRTCGPAGLGLLATVLPNDGDCGAGGGGGVSGHKDDGTECITDCDKIFNPGDFVGCQGVDTIVYPAAETP</sequence>
<dbReference type="InterPro" id="IPR036116">
    <property type="entry name" value="FN3_sf"/>
</dbReference>
<evidence type="ECO:0000313" key="1">
    <source>
        <dbReference type="EMBL" id="KKM92516.1"/>
    </source>
</evidence>
<protein>
    <recommendedName>
        <fullName evidence="2">Fibronectin type-III domain-containing protein</fullName>
    </recommendedName>
</protein>
<proteinExistence type="predicted"/>